<gene>
    <name evidence="3" type="ORF">SAMN05444359_104101</name>
</gene>
<reference evidence="4" key="1">
    <citation type="submission" date="2016-10" db="EMBL/GenBank/DDBJ databases">
        <authorList>
            <person name="Varghese N."/>
            <person name="Submissions S."/>
        </authorList>
    </citation>
    <scope>NUCLEOTIDE SEQUENCE [LARGE SCALE GENOMIC DNA]</scope>
    <source>
        <strain evidence="4">DSM 24740</strain>
    </source>
</reference>
<dbReference type="EMBL" id="FOFB01000004">
    <property type="protein sequence ID" value="SEP97402.1"/>
    <property type="molecule type" value="Genomic_DNA"/>
</dbReference>
<keyword evidence="4" id="KW-1185">Reference proteome</keyword>
<dbReference type="RefSeq" id="WP_090165962.1">
    <property type="nucleotide sequence ID" value="NZ_FOFB01000004.1"/>
</dbReference>
<organism evidence="3 4">
    <name type="scientific">Neolewinella agarilytica</name>
    <dbReference type="NCBI Taxonomy" id="478744"/>
    <lineage>
        <taxon>Bacteria</taxon>
        <taxon>Pseudomonadati</taxon>
        <taxon>Bacteroidota</taxon>
        <taxon>Saprospiria</taxon>
        <taxon>Saprospirales</taxon>
        <taxon>Lewinellaceae</taxon>
        <taxon>Neolewinella</taxon>
    </lineage>
</organism>
<dbReference type="Proteomes" id="UP000199021">
    <property type="component" value="Unassembled WGS sequence"/>
</dbReference>
<evidence type="ECO:0000259" key="2">
    <source>
        <dbReference type="Pfam" id="PF13568"/>
    </source>
</evidence>
<dbReference type="STRING" id="478744.SAMN05444359_104101"/>
<dbReference type="InterPro" id="IPR025665">
    <property type="entry name" value="Beta-barrel_OMP_2"/>
</dbReference>
<feature type="chain" id="PRO_5011463302" evidence="1">
    <location>
        <begin position="20"/>
        <end position="223"/>
    </location>
</feature>
<accession>A0A1H9C8B7</accession>
<sequence length="223" mass="24222">MRLLIQLLLFFVTLSTINAQITFGVKGGGSIATVNDTPTLANITQTGNVSALTGGVFFEFGEGFAALRPEVLLQQRGYDYTLADIDSSFLEQFNYLDIPLTLRLRLGKPKFRLYLEGGASLGIVLEGVRRASADGNTVETDLLSSGLSGQTTGESRGYDLMGVVGGGLELKLGPGRLSIGGRYNVDLNDLYDFKDQSAPPNWQEVKWRSFDFTVGYGITLNFL</sequence>
<feature type="signal peptide" evidence="1">
    <location>
        <begin position="1"/>
        <end position="19"/>
    </location>
</feature>
<name>A0A1H9C8B7_9BACT</name>
<dbReference type="AlphaFoldDB" id="A0A1H9C8B7"/>
<dbReference type="Pfam" id="PF13568">
    <property type="entry name" value="OMP_b-brl_2"/>
    <property type="match status" value="1"/>
</dbReference>
<evidence type="ECO:0000256" key="1">
    <source>
        <dbReference type="SAM" id="SignalP"/>
    </source>
</evidence>
<dbReference type="InParanoid" id="A0A1H9C8B7"/>
<protein>
    <submittedName>
        <fullName evidence="3">Outer membrane protein beta-barrel domain-containing protein</fullName>
    </submittedName>
</protein>
<feature type="domain" description="Outer membrane protein beta-barrel" evidence="2">
    <location>
        <begin position="20"/>
        <end position="191"/>
    </location>
</feature>
<proteinExistence type="predicted"/>
<keyword evidence="1" id="KW-0732">Signal</keyword>
<evidence type="ECO:0000313" key="4">
    <source>
        <dbReference type="Proteomes" id="UP000199021"/>
    </source>
</evidence>
<evidence type="ECO:0000313" key="3">
    <source>
        <dbReference type="EMBL" id="SEP97402.1"/>
    </source>
</evidence>
<dbReference type="OrthoDB" id="838174at2"/>